<feature type="non-terminal residue" evidence="2">
    <location>
        <position position="64"/>
    </location>
</feature>
<dbReference type="EMBL" id="BART01024202">
    <property type="protein sequence ID" value="GAH01805.1"/>
    <property type="molecule type" value="Genomic_DNA"/>
</dbReference>
<evidence type="ECO:0000256" key="1">
    <source>
        <dbReference type="SAM" id="MobiDB-lite"/>
    </source>
</evidence>
<proteinExistence type="predicted"/>
<evidence type="ECO:0000313" key="2">
    <source>
        <dbReference type="EMBL" id="GAH01805.1"/>
    </source>
</evidence>
<dbReference type="AlphaFoldDB" id="X1D0L3"/>
<comment type="caution">
    <text evidence="2">The sequence shown here is derived from an EMBL/GenBank/DDBJ whole genome shotgun (WGS) entry which is preliminary data.</text>
</comment>
<protein>
    <submittedName>
        <fullName evidence="2">Uncharacterized protein</fullName>
    </submittedName>
</protein>
<feature type="region of interest" description="Disordered" evidence="1">
    <location>
        <begin position="45"/>
        <end position="64"/>
    </location>
</feature>
<gene>
    <name evidence="2" type="ORF">S01H4_43801</name>
</gene>
<organism evidence="2">
    <name type="scientific">marine sediment metagenome</name>
    <dbReference type="NCBI Taxonomy" id="412755"/>
    <lineage>
        <taxon>unclassified sequences</taxon>
        <taxon>metagenomes</taxon>
        <taxon>ecological metagenomes</taxon>
    </lineage>
</organism>
<sequence length="64" mass="6958">MSFGQDGNRGGLPYREQVWGLRGTQRYPKIGGDTGVNYYVDAKHGNGNDGNLGTDPEAPFLTIQ</sequence>
<reference evidence="2" key="1">
    <citation type="journal article" date="2014" name="Front. Microbiol.">
        <title>High frequency of phylogenetically diverse reductive dehalogenase-homologous genes in deep subseafloor sedimentary metagenomes.</title>
        <authorList>
            <person name="Kawai M."/>
            <person name="Futagami T."/>
            <person name="Toyoda A."/>
            <person name="Takaki Y."/>
            <person name="Nishi S."/>
            <person name="Hori S."/>
            <person name="Arai W."/>
            <person name="Tsubouchi T."/>
            <person name="Morono Y."/>
            <person name="Uchiyama I."/>
            <person name="Ito T."/>
            <person name="Fujiyama A."/>
            <person name="Inagaki F."/>
            <person name="Takami H."/>
        </authorList>
    </citation>
    <scope>NUCLEOTIDE SEQUENCE</scope>
    <source>
        <strain evidence="2">Expedition CK06-06</strain>
    </source>
</reference>
<name>X1D0L3_9ZZZZ</name>
<accession>X1D0L3</accession>